<proteinExistence type="predicted"/>
<name>A2EDI0_TRIV3</name>
<dbReference type="InterPro" id="IPR016024">
    <property type="entry name" value="ARM-type_fold"/>
</dbReference>
<dbReference type="Proteomes" id="UP000001542">
    <property type="component" value="Unassembled WGS sequence"/>
</dbReference>
<evidence type="ECO:0000313" key="1">
    <source>
        <dbReference type="EMBL" id="EAY09245.1"/>
    </source>
</evidence>
<dbReference type="SMR" id="A2EDI0"/>
<dbReference type="EMBL" id="DS113361">
    <property type="protein sequence ID" value="EAY09245.1"/>
    <property type="molecule type" value="Genomic_DNA"/>
</dbReference>
<dbReference type="Gene3D" id="1.25.10.10">
    <property type="entry name" value="Leucine-rich Repeat Variant"/>
    <property type="match status" value="1"/>
</dbReference>
<dbReference type="RefSeq" id="XP_001321468.1">
    <property type="nucleotide sequence ID" value="XM_001321433.1"/>
</dbReference>
<dbReference type="VEuPathDB" id="TrichDB:TVAGG3_0905610"/>
<dbReference type="InterPro" id="IPR011989">
    <property type="entry name" value="ARM-like"/>
</dbReference>
<dbReference type="KEGG" id="tva:4767161"/>
<protein>
    <submittedName>
        <fullName evidence="1">Uncharacterized protein</fullName>
    </submittedName>
</protein>
<reference evidence="1" key="1">
    <citation type="submission" date="2006-10" db="EMBL/GenBank/DDBJ databases">
        <authorList>
            <person name="Amadeo P."/>
            <person name="Zhao Q."/>
            <person name="Wortman J."/>
            <person name="Fraser-Liggett C."/>
            <person name="Carlton J."/>
        </authorList>
    </citation>
    <scope>NUCLEOTIDE SEQUENCE</scope>
    <source>
        <strain evidence="1">G3</strain>
    </source>
</reference>
<dbReference type="SUPFAM" id="SSF48371">
    <property type="entry name" value="ARM repeat"/>
    <property type="match status" value="1"/>
</dbReference>
<dbReference type="VEuPathDB" id="TrichDB:TVAG_133020"/>
<gene>
    <name evidence="1" type="ORF">TVAG_133020</name>
</gene>
<evidence type="ECO:0000313" key="2">
    <source>
        <dbReference type="Proteomes" id="UP000001542"/>
    </source>
</evidence>
<dbReference type="InParanoid" id="A2EDI0"/>
<keyword evidence="2" id="KW-1185">Reference proteome</keyword>
<reference evidence="1" key="2">
    <citation type="journal article" date="2007" name="Science">
        <title>Draft genome sequence of the sexually transmitted pathogen Trichomonas vaginalis.</title>
        <authorList>
            <person name="Carlton J.M."/>
            <person name="Hirt R.P."/>
            <person name="Silva J.C."/>
            <person name="Delcher A.L."/>
            <person name="Schatz M."/>
            <person name="Zhao Q."/>
            <person name="Wortman J.R."/>
            <person name="Bidwell S.L."/>
            <person name="Alsmark U.C.M."/>
            <person name="Besteiro S."/>
            <person name="Sicheritz-Ponten T."/>
            <person name="Noel C.J."/>
            <person name="Dacks J.B."/>
            <person name="Foster P.G."/>
            <person name="Simillion C."/>
            <person name="Van de Peer Y."/>
            <person name="Miranda-Saavedra D."/>
            <person name="Barton G.J."/>
            <person name="Westrop G.D."/>
            <person name="Mueller S."/>
            <person name="Dessi D."/>
            <person name="Fiori P.L."/>
            <person name="Ren Q."/>
            <person name="Paulsen I."/>
            <person name="Zhang H."/>
            <person name="Bastida-Corcuera F.D."/>
            <person name="Simoes-Barbosa A."/>
            <person name="Brown M.T."/>
            <person name="Hayes R.D."/>
            <person name="Mukherjee M."/>
            <person name="Okumura C.Y."/>
            <person name="Schneider R."/>
            <person name="Smith A.J."/>
            <person name="Vanacova S."/>
            <person name="Villalvazo M."/>
            <person name="Haas B.J."/>
            <person name="Pertea M."/>
            <person name="Feldblyum T.V."/>
            <person name="Utterback T.R."/>
            <person name="Shu C.L."/>
            <person name="Osoegawa K."/>
            <person name="de Jong P.J."/>
            <person name="Hrdy I."/>
            <person name="Horvathova L."/>
            <person name="Zubacova Z."/>
            <person name="Dolezal P."/>
            <person name="Malik S.B."/>
            <person name="Logsdon J.M. Jr."/>
            <person name="Henze K."/>
            <person name="Gupta A."/>
            <person name="Wang C.C."/>
            <person name="Dunne R.L."/>
            <person name="Upcroft J.A."/>
            <person name="Upcroft P."/>
            <person name="White O."/>
            <person name="Salzberg S.L."/>
            <person name="Tang P."/>
            <person name="Chiu C.-H."/>
            <person name="Lee Y.-S."/>
            <person name="Embley T.M."/>
            <person name="Coombs G.H."/>
            <person name="Mottram J.C."/>
            <person name="Tachezy J."/>
            <person name="Fraser-Liggett C.M."/>
            <person name="Johnson P.J."/>
        </authorList>
    </citation>
    <scope>NUCLEOTIDE SEQUENCE [LARGE SCALE GENOMIC DNA]</scope>
    <source>
        <strain evidence="1">G3</strain>
    </source>
</reference>
<organism evidence="1 2">
    <name type="scientific">Trichomonas vaginalis (strain ATCC PRA-98 / G3)</name>
    <dbReference type="NCBI Taxonomy" id="412133"/>
    <lineage>
        <taxon>Eukaryota</taxon>
        <taxon>Metamonada</taxon>
        <taxon>Parabasalia</taxon>
        <taxon>Trichomonadida</taxon>
        <taxon>Trichomonadidae</taxon>
        <taxon>Trichomonas</taxon>
    </lineage>
</organism>
<sequence length="475" mass="55290">MEFKKDEDLSDVHHWDTSIHIDLEKELFEGDLQGKNYFSIIENEEIEPLISNILDPNSGFNSTLELLNILQGDIIPNINELLDIPNFMFSIFTKFLQVQDNDIKHNILLVLVYLTMANLKENSDFLDEGFIKEVLNNYNTENNKLVCPFTNFLINLMSDRTIGIHFTEILFNNDFLTYILKILQKESRSAYEQYAINSLFIFTEIAVPQLLQFETEEFDQLYVNRILVYNEILQFLPNIYERSDNYTQDRIRWVICHLCDLSITRTFVLQSTFPHIFGKLIPSVEIDEFFPSIVNTANCLSSRIPEFFLNNYEPLIKKISSYFKATNDSSLELSEIAYFIEITIENQCFDDLNRKNIFSDLVKLYESNADHKSKKKIAKILVKSVSDALSLNEKPDWLDEAISDIIDAMEQFSEHRLAEVLMKINNWIGDDLEYISEIGRANEIQDILISLVDEYPEESPVNAAANMLLENEIFA</sequence>
<dbReference type="AlphaFoldDB" id="A2EDI0"/>
<accession>A2EDI0</accession>